<reference evidence="1" key="1">
    <citation type="journal article" date="2015" name="Nature">
        <title>Complex archaea that bridge the gap between prokaryotes and eukaryotes.</title>
        <authorList>
            <person name="Spang A."/>
            <person name="Saw J.H."/>
            <person name="Jorgensen S.L."/>
            <person name="Zaremba-Niedzwiedzka K."/>
            <person name="Martijn J."/>
            <person name="Lind A.E."/>
            <person name="van Eijk R."/>
            <person name="Schleper C."/>
            <person name="Guy L."/>
            <person name="Ettema T.J."/>
        </authorList>
    </citation>
    <scope>NUCLEOTIDE SEQUENCE</scope>
</reference>
<sequence>MGMTLVDQIERKDIGGFLEVEIIREGKHGPRVIARRISHNLIVNTGKRQLWRIASGLSTNVFDQGRIGTSGAAATSAQVNVLTPITTAGGGESLVTVDSRSLEAGTRTHQWVWSYLNQNTAPGGSALMRTVFTAVAKTENDKLKLTYRSRIT</sequence>
<name>A0A0F9TIT8_9ZZZZ</name>
<proteinExistence type="predicted"/>
<gene>
    <name evidence="1" type="ORF">LCGC14_0724300</name>
</gene>
<organism evidence="1">
    <name type="scientific">marine sediment metagenome</name>
    <dbReference type="NCBI Taxonomy" id="412755"/>
    <lineage>
        <taxon>unclassified sequences</taxon>
        <taxon>metagenomes</taxon>
        <taxon>ecological metagenomes</taxon>
    </lineage>
</organism>
<evidence type="ECO:0000313" key="1">
    <source>
        <dbReference type="EMBL" id="KKN41348.1"/>
    </source>
</evidence>
<protein>
    <submittedName>
        <fullName evidence="1">Uncharacterized protein</fullName>
    </submittedName>
</protein>
<comment type="caution">
    <text evidence="1">The sequence shown here is derived from an EMBL/GenBank/DDBJ whole genome shotgun (WGS) entry which is preliminary data.</text>
</comment>
<dbReference type="AlphaFoldDB" id="A0A0F9TIT8"/>
<dbReference type="EMBL" id="LAZR01001653">
    <property type="protein sequence ID" value="KKN41348.1"/>
    <property type="molecule type" value="Genomic_DNA"/>
</dbReference>
<accession>A0A0F9TIT8</accession>